<name>A0A073HX63_9SPIT</name>
<keyword evidence="3" id="KW-1185">Reference proteome</keyword>
<feature type="compositionally biased region" description="Basic and acidic residues" evidence="1">
    <location>
        <begin position="18"/>
        <end position="39"/>
    </location>
</feature>
<dbReference type="AlphaFoldDB" id="A0A073HX63"/>
<sequence>MSKEAGDMQQDYSSSRSSSDDQNQKQETGKKASDQDKMLGKRKQMHSSSIRDSEKSSNQPLQMLDRKKIDDKHNRKLEKNQKYNDSSSESSQSEKERYRGPVKPREEDQSLQKQKHKFLEMLQAKQENEEDIQKPKPTERYKQFKKLFKANKDARLFTFQTRFQGSPKKATCKIKIRLNFGFYDQIQSTLMSLVRDKETKLIIQLTRVKDAYQQVRAFLRCCRTDAVDKITDLELGEDAENDEGNEDLVIDKLKSEISYLDELEMTLSFQSKKDLKQKRSFQVEGEFVDFDDDQPTR</sequence>
<reference evidence="3" key="1">
    <citation type="journal article" date="2014" name="Cell">
        <title>The Architecture of a Scrambled Genome Reveals Massive Levels of Genomic Rearrangement during Development.</title>
        <authorList>
            <person name="Chen X."/>
            <person name="Bracht J.R."/>
            <person name="Goldman A.D."/>
            <person name="Dolzhenko E."/>
            <person name="Clay D.M."/>
            <person name="Swart E.C."/>
            <person name="Perlman D.H."/>
            <person name="Doak T.G."/>
            <person name="Stuart A."/>
            <person name="Amemiya C.T."/>
            <person name="Sebra R.P."/>
            <person name="Landweber L.F."/>
        </authorList>
    </citation>
    <scope>NUCLEOTIDE SEQUENCE [LARGE SCALE GENOMIC DNA]</scope>
    <source>
        <strain evidence="3">JRB310</strain>
    </source>
</reference>
<evidence type="ECO:0000256" key="1">
    <source>
        <dbReference type="SAM" id="MobiDB-lite"/>
    </source>
</evidence>
<dbReference type="Proteomes" id="UP000053232">
    <property type="component" value="Unassembled WGS sequence"/>
</dbReference>
<proteinExistence type="predicted"/>
<feature type="compositionally biased region" description="Basic and acidic residues" evidence="1">
    <location>
        <begin position="64"/>
        <end position="82"/>
    </location>
</feature>
<gene>
    <name evidence="2" type="ORF">OXYTRIMIC_440</name>
</gene>
<comment type="caution">
    <text evidence="2">The sequence shown here is derived from an EMBL/GenBank/DDBJ whole genome shotgun (WGS) entry which is preliminary data.</text>
</comment>
<feature type="region of interest" description="Disordered" evidence="1">
    <location>
        <begin position="1"/>
        <end position="113"/>
    </location>
</feature>
<accession>A0A073HX63</accession>
<evidence type="ECO:0000313" key="3">
    <source>
        <dbReference type="Proteomes" id="UP000053232"/>
    </source>
</evidence>
<dbReference type="EMBL" id="ARYC01017056">
    <property type="protein sequence ID" value="KEJ82563.1"/>
    <property type="molecule type" value="Genomic_DNA"/>
</dbReference>
<protein>
    <submittedName>
        <fullName evidence="2">Uncharacterized protein</fullName>
    </submittedName>
</protein>
<feature type="compositionally biased region" description="Basic and acidic residues" evidence="1">
    <location>
        <begin position="92"/>
        <end position="110"/>
    </location>
</feature>
<organism evidence="2 3">
    <name type="scientific">Oxytricha trifallax</name>
    <dbReference type="NCBI Taxonomy" id="1172189"/>
    <lineage>
        <taxon>Eukaryota</taxon>
        <taxon>Sar</taxon>
        <taxon>Alveolata</taxon>
        <taxon>Ciliophora</taxon>
        <taxon>Intramacronucleata</taxon>
        <taxon>Spirotrichea</taxon>
        <taxon>Stichotrichia</taxon>
        <taxon>Sporadotrichida</taxon>
        <taxon>Oxytrichidae</taxon>
        <taxon>Oxytrichinae</taxon>
        <taxon>Oxytricha</taxon>
    </lineage>
</organism>
<feature type="compositionally biased region" description="Low complexity" evidence="1">
    <location>
        <begin position="7"/>
        <end position="17"/>
    </location>
</feature>
<evidence type="ECO:0000313" key="2">
    <source>
        <dbReference type="EMBL" id="KEJ82563.1"/>
    </source>
</evidence>